<reference evidence="4 5" key="1">
    <citation type="journal article" date="2007" name="Nature">
        <title>Evolution of genes and genomes on the Drosophila phylogeny.</title>
        <authorList>
            <consortium name="Drosophila 12 Genomes Consortium"/>
            <person name="Clark A.G."/>
            <person name="Eisen M.B."/>
            <person name="Smith D.R."/>
            <person name="Bergman C.M."/>
            <person name="Oliver B."/>
            <person name="Markow T.A."/>
            <person name="Kaufman T.C."/>
            <person name="Kellis M."/>
            <person name="Gelbart W."/>
            <person name="Iyer V.N."/>
            <person name="Pollard D.A."/>
            <person name="Sackton T.B."/>
            <person name="Larracuente A.M."/>
            <person name="Singh N.D."/>
            <person name="Abad J.P."/>
            <person name="Abt D.N."/>
            <person name="Adryan B."/>
            <person name="Aguade M."/>
            <person name="Akashi H."/>
            <person name="Anderson W.W."/>
            <person name="Aquadro C.F."/>
            <person name="Ardell D.H."/>
            <person name="Arguello R."/>
            <person name="Artieri C.G."/>
            <person name="Barbash D.A."/>
            <person name="Barker D."/>
            <person name="Barsanti P."/>
            <person name="Batterham P."/>
            <person name="Batzoglou S."/>
            <person name="Begun D."/>
            <person name="Bhutkar A."/>
            <person name="Blanco E."/>
            <person name="Bosak S.A."/>
            <person name="Bradley R.K."/>
            <person name="Brand A.D."/>
            <person name="Brent M.R."/>
            <person name="Brooks A.N."/>
            <person name="Brown R.H."/>
            <person name="Butlin R.K."/>
            <person name="Caggese C."/>
            <person name="Calvi B.R."/>
            <person name="Bernardo de Carvalho A."/>
            <person name="Caspi A."/>
            <person name="Castrezana S."/>
            <person name="Celniker S.E."/>
            <person name="Chang J.L."/>
            <person name="Chapple C."/>
            <person name="Chatterji S."/>
            <person name="Chinwalla A."/>
            <person name="Civetta A."/>
            <person name="Clifton S.W."/>
            <person name="Comeron J.M."/>
            <person name="Costello J.C."/>
            <person name="Coyne J.A."/>
            <person name="Daub J."/>
            <person name="David R.G."/>
            <person name="Delcher A.L."/>
            <person name="Delehaunty K."/>
            <person name="Do C.B."/>
            <person name="Ebling H."/>
            <person name="Edwards K."/>
            <person name="Eickbush T."/>
            <person name="Evans J.D."/>
            <person name="Filipski A."/>
            <person name="Findeiss S."/>
            <person name="Freyhult E."/>
            <person name="Fulton L."/>
            <person name="Fulton R."/>
            <person name="Garcia A.C."/>
            <person name="Gardiner A."/>
            <person name="Garfield D.A."/>
            <person name="Garvin B.E."/>
            <person name="Gibson G."/>
            <person name="Gilbert D."/>
            <person name="Gnerre S."/>
            <person name="Godfrey J."/>
            <person name="Good R."/>
            <person name="Gotea V."/>
            <person name="Gravely B."/>
            <person name="Greenberg A.J."/>
            <person name="Griffiths-Jones S."/>
            <person name="Gross S."/>
            <person name="Guigo R."/>
            <person name="Gustafson E.A."/>
            <person name="Haerty W."/>
            <person name="Hahn M.W."/>
            <person name="Halligan D.L."/>
            <person name="Halpern A.L."/>
            <person name="Halter G.M."/>
            <person name="Han M.V."/>
            <person name="Heger A."/>
            <person name="Hillier L."/>
            <person name="Hinrichs A.S."/>
            <person name="Holmes I."/>
            <person name="Hoskins R.A."/>
            <person name="Hubisz M.J."/>
            <person name="Hultmark D."/>
            <person name="Huntley M.A."/>
            <person name="Jaffe D.B."/>
            <person name="Jagadeeshan S."/>
            <person name="Jeck W.R."/>
            <person name="Johnson J."/>
            <person name="Jones C.D."/>
            <person name="Jordan W.C."/>
            <person name="Karpen G.H."/>
            <person name="Kataoka E."/>
            <person name="Keightley P.D."/>
            <person name="Kheradpour P."/>
            <person name="Kirkness E.F."/>
            <person name="Koerich L.B."/>
            <person name="Kristiansen K."/>
            <person name="Kudrna D."/>
            <person name="Kulathinal R.J."/>
            <person name="Kumar S."/>
            <person name="Kwok R."/>
            <person name="Lander E."/>
            <person name="Langley C.H."/>
            <person name="Lapoint R."/>
            <person name="Lazzaro B.P."/>
            <person name="Lee S.J."/>
            <person name="Levesque L."/>
            <person name="Li R."/>
            <person name="Lin C.F."/>
            <person name="Lin M.F."/>
            <person name="Lindblad-Toh K."/>
            <person name="Llopart A."/>
            <person name="Long M."/>
            <person name="Low L."/>
            <person name="Lozovsky E."/>
            <person name="Lu J."/>
            <person name="Luo M."/>
            <person name="Machado C.A."/>
            <person name="Makalowski W."/>
            <person name="Marzo M."/>
            <person name="Matsuda M."/>
            <person name="Matzkin L."/>
            <person name="McAllister B."/>
            <person name="McBride C.S."/>
            <person name="McKernan B."/>
            <person name="McKernan K."/>
            <person name="Mendez-Lago M."/>
            <person name="Minx P."/>
            <person name="Mollenhauer M.U."/>
            <person name="Montooth K."/>
            <person name="Mount S.M."/>
            <person name="Mu X."/>
            <person name="Myers E."/>
            <person name="Negre B."/>
            <person name="Newfeld S."/>
            <person name="Nielsen R."/>
            <person name="Noor M.A."/>
            <person name="O'Grady P."/>
            <person name="Pachter L."/>
            <person name="Papaceit M."/>
            <person name="Parisi M.J."/>
            <person name="Parisi M."/>
            <person name="Parts L."/>
            <person name="Pedersen J.S."/>
            <person name="Pesole G."/>
            <person name="Phillippy A.M."/>
            <person name="Ponting C.P."/>
            <person name="Pop M."/>
            <person name="Porcelli D."/>
            <person name="Powell J.R."/>
            <person name="Prohaska S."/>
            <person name="Pruitt K."/>
            <person name="Puig M."/>
            <person name="Quesneville H."/>
            <person name="Ram K.R."/>
            <person name="Rand D."/>
            <person name="Rasmussen M.D."/>
            <person name="Reed L.K."/>
            <person name="Reenan R."/>
            <person name="Reily A."/>
            <person name="Remington K.A."/>
            <person name="Rieger T.T."/>
            <person name="Ritchie M.G."/>
            <person name="Robin C."/>
            <person name="Rogers Y.H."/>
            <person name="Rohde C."/>
            <person name="Rozas J."/>
            <person name="Rubenfield M.J."/>
            <person name="Ruiz A."/>
            <person name="Russo S."/>
            <person name="Salzberg S.L."/>
            <person name="Sanchez-Gracia A."/>
            <person name="Saranga D.J."/>
            <person name="Sato H."/>
            <person name="Schaeffer S.W."/>
            <person name="Schatz M.C."/>
            <person name="Schlenke T."/>
            <person name="Schwartz R."/>
            <person name="Segarra C."/>
            <person name="Singh R.S."/>
            <person name="Sirot L."/>
            <person name="Sirota M."/>
            <person name="Sisneros N.B."/>
            <person name="Smith C.D."/>
            <person name="Smith T.F."/>
            <person name="Spieth J."/>
            <person name="Stage D.E."/>
            <person name="Stark A."/>
            <person name="Stephan W."/>
            <person name="Strausberg R.L."/>
            <person name="Strempel S."/>
            <person name="Sturgill D."/>
            <person name="Sutton G."/>
            <person name="Sutton G.G."/>
            <person name="Tao W."/>
            <person name="Teichmann S."/>
            <person name="Tobari Y.N."/>
            <person name="Tomimura Y."/>
            <person name="Tsolas J.M."/>
            <person name="Valente V.L."/>
            <person name="Venter E."/>
            <person name="Venter J.C."/>
            <person name="Vicario S."/>
            <person name="Vieira F.G."/>
            <person name="Vilella A.J."/>
            <person name="Villasante A."/>
            <person name="Walenz B."/>
            <person name="Wang J."/>
            <person name="Wasserman M."/>
            <person name="Watts T."/>
            <person name="Wilson D."/>
            <person name="Wilson R.K."/>
            <person name="Wing R.A."/>
            <person name="Wolfner M.F."/>
            <person name="Wong A."/>
            <person name="Wong G.K."/>
            <person name="Wu C.I."/>
            <person name="Wu G."/>
            <person name="Yamamoto D."/>
            <person name="Yang H.P."/>
            <person name="Yang S.P."/>
            <person name="Yorke J.A."/>
            <person name="Yoshida K."/>
            <person name="Zdobnov E."/>
            <person name="Zhang P."/>
            <person name="Zhang Y."/>
            <person name="Zimin A.V."/>
            <person name="Baldwin J."/>
            <person name="Abdouelleil A."/>
            <person name="Abdulkadir J."/>
            <person name="Abebe A."/>
            <person name="Abera B."/>
            <person name="Abreu J."/>
            <person name="Acer S.C."/>
            <person name="Aftuck L."/>
            <person name="Alexander A."/>
            <person name="An P."/>
            <person name="Anderson E."/>
            <person name="Anderson S."/>
            <person name="Arachi H."/>
            <person name="Azer M."/>
            <person name="Bachantsang P."/>
            <person name="Barry A."/>
            <person name="Bayul T."/>
            <person name="Berlin A."/>
            <person name="Bessette D."/>
            <person name="Bloom T."/>
            <person name="Blye J."/>
            <person name="Boguslavskiy L."/>
            <person name="Bonnet C."/>
            <person name="Boukhgalter B."/>
            <person name="Bourzgui I."/>
            <person name="Brown A."/>
            <person name="Cahill P."/>
            <person name="Channer S."/>
            <person name="Cheshatsang Y."/>
            <person name="Chuda L."/>
            <person name="Citroen M."/>
            <person name="Collymore A."/>
            <person name="Cooke P."/>
            <person name="Costello M."/>
            <person name="D'Aco K."/>
            <person name="Daza R."/>
            <person name="De Haan G."/>
            <person name="DeGray S."/>
            <person name="DeMaso C."/>
            <person name="Dhargay N."/>
            <person name="Dooley K."/>
            <person name="Dooley E."/>
            <person name="Doricent M."/>
            <person name="Dorje P."/>
            <person name="Dorjee K."/>
            <person name="Dupes A."/>
            <person name="Elong R."/>
            <person name="Falk J."/>
            <person name="Farina A."/>
            <person name="Faro S."/>
            <person name="Ferguson D."/>
            <person name="Fisher S."/>
            <person name="Foley C.D."/>
            <person name="Franke A."/>
            <person name="Friedrich D."/>
            <person name="Gadbois L."/>
            <person name="Gearin G."/>
            <person name="Gearin C.R."/>
            <person name="Giannoukos G."/>
            <person name="Goode T."/>
            <person name="Graham J."/>
            <person name="Grandbois E."/>
            <person name="Grewal S."/>
            <person name="Gyaltsen K."/>
            <person name="Hafez N."/>
            <person name="Hagos B."/>
            <person name="Hall J."/>
            <person name="Henson C."/>
            <person name="Hollinger A."/>
            <person name="Honan T."/>
            <person name="Huard M.D."/>
            <person name="Hughes L."/>
            <person name="Hurhula B."/>
            <person name="Husby M.E."/>
            <person name="Kamat A."/>
            <person name="Kanga B."/>
            <person name="Kashin S."/>
            <person name="Khazanovich D."/>
            <person name="Kisner P."/>
            <person name="Lance K."/>
            <person name="Lara M."/>
            <person name="Lee W."/>
            <person name="Lennon N."/>
            <person name="Letendre F."/>
            <person name="LeVine R."/>
            <person name="Lipovsky A."/>
            <person name="Liu X."/>
            <person name="Liu J."/>
            <person name="Liu S."/>
            <person name="Lokyitsang T."/>
            <person name="Lokyitsang Y."/>
            <person name="Lubonja R."/>
            <person name="Lui A."/>
            <person name="MacDonald P."/>
            <person name="Magnisalis V."/>
            <person name="Maru K."/>
            <person name="Matthews C."/>
            <person name="McCusker W."/>
            <person name="McDonough S."/>
            <person name="Mehta T."/>
            <person name="Meldrim J."/>
            <person name="Meneus L."/>
            <person name="Mihai O."/>
            <person name="Mihalev A."/>
            <person name="Mihova T."/>
            <person name="Mittelman R."/>
            <person name="Mlenga V."/>
            <person name="Montmayeur A."/>
            <person name="Mulrain L."/>
            <person name="Navidi A."/>
            <person name="Naylor J."/>
            <person name="Negash T."/>
            <person name="Nguyen T."/>
            <person name="Nguyen N."/>
            <person name="Nicol R."/>
            <person name="Norbu C."/>
            <person name="Norbu N."/>
            <person name="Novod N."/>
            <person name="O'Neill B."/>
            <person name="Osman S."/>
            <person name="Markiewicz E."/>
            <person name="Oyono O.L."/>
            <person name="Patti C."/>
            <person name="Phunkhang P."/>
            <person name="Pierre F."/>
            <person name="Priest M."/>
            <person name="Raghuraman S."/>
            <person name="Rege F."/>
            <person name="Reyes R."/>
            <person name="Rise C."/>
            <person name="Rogov P."/>
            <person name="Ross K."/>
            <person name="Ryan E."/>
            <person name="Settipalli S."/>
            <person name="Shea T."/>
            <person name="Sherpa N."/>
            <person name="Shi L."/>
            <person name="Shih D."/>
            <person name="Sparrow T."/>
            <person name="Spaulding J."/>
            <person name="Stalker J."/>
            <person name="Stange-Thomann N."/>
            <person name="Stavropoulos S."/>
            <person name="Stone C."/>
            <person name="Strader C."/>
            <person name="Tesfaye S."/>
            <person name="Thomson T."/>
            <person name="Thoulutsang Y."/>
            <person name="Thoulutsang D."/>
            <person name="Topham K."/>
            <person name="Topping I."/>
            <person name="Tsamla T."/>
            <person name="Vassiliev H."/>
            <person name="Vo A."/>
            <person name="Wangchuk T."/>
            <person name="Wangdi T."/>
            <person name="Weiand M."/>
            <person name="Wilkinson J."/>
            <person name="Wilson A."/>
            <person name="Yadav S."/>
            <person name="Young G."/>
            <person name="Yu Q."/>
            <person name="Zembek L."/>
            <person name="Zhong D."/>
            <person name="Zimmer A."/>
            <person name="Zwirko Z."/>
            <person name="Jaffe D.B."/>
            <person name="Alvarez P."/>
            <person name="Brockman W."/>
            <person name="Butler J."/>
            <person name="Chin C."/>
            <person name="Gnerre S."/>
            <person name="Grabherr M."/>
            <person name="Kleber M."/>
            <person name="Mauceli E."/>
            <person name="MacCallum I."/>
        </authorList>
    </citation>
    <scope>NUCLEOTIDE SEQUENCE [LARGE SCALE GENOMIC DNA]</scope>
    <source>
        <strain evidence="5">Tucson 15287-2541.00</strain>
    </source>
</reference>
<dbReference type="eggNOG" id="ENOG502T2WE">
    <property type="taxonomic scope" value="Eukaryota"/>
</dbReference>
<feature type="compositionally biased region" description="Polar residues" evidence="1">
    <location>
        <begin position="353"/>
        <end position="367"/>
    </location>
</feature>
<protein>
    <submittedName>
        <fullName evidence="4">GH19297</fullName>
    </submittedName>
</protein>
<dbReference type="InterPro" id="IPR003887">
    <property type="entry name" value="LEM_dom"/>
</dbReference>
<feature type="compositionally biased region" description="Polar residues" evidence="1">
    <location>
        <begin position="134"/>
        <end position="143"/>
    </location>
</feature>
<evidence type="ECO:0000313" key="5">
    <source>
        <dbReference type="Proteomes" id="UP000001070"/>
    </source>
</evidence>
<feature type="region of interest" description="Disordered" evidence="1">
    <location>
        <begin position="50"/>
        <end position="121"/>
    </location>
</feature>
<dbReference type="Proteomes" id="UP000001070">
    <property type="component" value="Unassembled WGS sequence"/>
</dbReference>
<dbReference type="InterPro" id="IPR011015">
    <property type="entry name" value="LEM/LEM-like_dom_sf"/>
</dbReference>
<evidence type="ECO:0000259" key="3">
    <source>
        <dbReference type="PROSITE" id="PS50954"/>
    </source>
</evidence>
<dbReference type="OrthoDB" id="8068829at2759"/>
<evidence type="ECO:0000256" key="2">
    <source>
        <dbReference type="SAM" id="Phobius"/>
    </source>
</evidence>
<gene>
    <name evidence="4" type="primary">Dgri\GH19297</name>
    <name evidence="4" type="ORF">Dgri_GH19297</name>
</gene>
<feature type="region of interest" description="Disordered" evidence="1">
    <location>
        <begin position="319"/>
        <end position="395"/>
    </location>
</feature>
<evidence type="ECO:0000256" key="1">
    <source>
        <dbReference type="SAM" id="MobiDB-lite"/>
    </source>
</evidence>
<feature type="compositionally biased region" description="Low complexity" evidence="1">
    <location>
        <begin position="96"/>
        <end position="109"/>
    </location>
</feature>
<dbReference type="SUPFAM" id="SSF63451">
    <property type="entry name" value="LEM domain"/>
    <property type="match status" value="1"/>
</dbReference>
<dbReference type="AlphaFoldDB" id="B4JFD4"/>
<feature type="domain" description="LEM" evidence="3">
    <location>
        <begin position="4"/>
        <end position="48"/>
    </location>
</feature>
<sequence length="434" mass="49287">MSELSYLEMLTNRELHVKCLEYGLPNIPVTDSSRRVILRRLHAAISGVPLNKKKSAAATKKAPKHVEPTIVQNSKPTPSAEASKKRNTIAAAKTPSYNNSNYNNNNNNSRRTIADTPSEYYPLDNASMRSIETTTTVSDVGSQSEDDDYHQYSKGYSTASVKRDDPRLRRSVSLTKSGVVTTSYVREVQQPHQPQYEEEEEEVDLPQSYTYHRPQVASPSMQTLPVYQPHIERSYAPGLSRQSLTQTQLNSTSYSNAINEQPAHESPRNTYSGSAAPFHFNAAPTFAMRQRQTVGDSGVARGRLLQPTYQVNTLYPQLNDFYDQPDSRPQPMDVDTDSESEQEIHTHQRRSPGGNTIESPYVSQFSRQLDARKRSSPLARPQIRSHIKQSDPNGPMQQFRELMRRLDQQYHLKFYFYLTLCVLFATFVYVIVTP</sequence>
<dbReference type="GO" id="GO:0005737">
    <property type="term" value="C:cytoplasm"/>
    <property type="evidence" value="ECO:0007669"/>
    <property type="project" value="EnsemblMetazoa"/>
</dbReference>
<name>B4JFD4_DROGR</name>
<dbReference type="OMA" id="LNQFYDQ"/>
<dbReference type="GO" id="GO:0016020">
    <property type="term" value="C:membrane"/>
    <property type="evidence" value="ECO:0007669"/>
    <property type="project" value="EnsemblMetazoa"/>
</dbReference>
<dbReference type="HOGENOM" id="CLU_691290_0_0_1"/>
<organism evidence="5">
    <name type="scientific">Drosophila grimshawi</name>
    <name type="common">Hawaiian fruit fly</name>
    <name type="synonym">Idiomyia grimshawi</name>
    <dbReference type="NCBI Taxonomy" id="7222"/>
    <lineage>
        <taxon>Eukaryota</taxon>
        <taxon>Metazoa</taxon>
        <taxon>Ecdysozoa</taxon>
        <taxon>Arthropoda</taxon>
        <taxon>Hexapoda</taxon>
        <taxon>Insecta</taxon>
        <taxon>Pterygota</taxon>
        <taxon>Neoptera</taxon>
        <taxon>Endopterygota</taxon>
        <taxon>Diptera</taxon>
        <taxon>Brachycera</taxon>
        <taxon>Muscomorpha</taxon>
        <taxon>Ephydroidea</taxon>
        <taxon>Drosophilidae</taxon>
        <taxon>Drosophila</taxon>
        <taxon>Hawaiian Drosophila</taxon>
    </lineage>
</organism>
<dbReference type="GO" id="GO:0005654">
    <property type="term" value="C:nucleoplasm"/>
    <property type="evidence" value="ECO:0007669"/>
    <property type="project" value="EnsemblMetazoa"/>
</dbReference>
<evidence type="ECO:0000313" key="4">
    <source>
        <dbReference type="EMBL" id="EDV93415.1"/>
    </source>
</evidence>
<proteinExistence type="predicted"/>
<dbReference type="CDD" id="cd12934">
    <property type="entry name" value="LEM"/>
    <property type="match status" value="1"/>
</dbReference>
<dbReference type="GO" id="GO:0005635">
    <property type="term" value="C:nuclear envelope"/>
    <property type="evidence" value="ECO:0007669"/>
    <property type="project" value="EnsemblMetazoa"/>
</dbReference>
<dbReference type="PhylomeDB" id="B4JFD4"/>
<dbReference type="KEGG" id="dgr:6563349"/>
<feature type="transmembrane region" description="Helical" evidence="2">
    <location>
        <begin position="414"/>
        <end position="432"/>
    </location>
</feature>
<keyword evidence="2" id="KW-0812">Transmembrane</keyword>
<keyword evidence="2" id="KW-1133">Transmembrane helix</keyword>
<keyword evidence="5" id="KW-1185">Reference proteome</keyword>
<dbReference type="EMBL" id="CH916369">
    <property type="protein sequence ID" value="EDV93415.1"/>
    <property type="molecule type" value="Genomic_DNA"/>
</dbReference>
<dbReference type="SMART" id="SM00540">
    <property type="entry name" value="LEM"/>
    <property type="match status" value="1"/>
</dbReference>
<feature type="region of interest" description="Disordered" evidence="1">
    <location>
        <begin position="134"/>
        <end position="170"/>
    </location>
</feature>
<dbReference type="FunCoup" id="B4JFD4">
    <property type="interactions" value="108"/>
</dbReference>
<dbReference type="PROSITE" id="PS50954">
    <property type="entry name" value="LEM"/>
    <property type="match status" value="1"/>
</dbReference>
<accession>B4JFD4</accession>
<keyword evidence="2" id="KW-0472">Membrane</keyword>
<dbReference type="STRING" id="7222.B4JFD4"/>
<dbReference type="InParanoid" id="B4JFD4"/>